<dbReference type="EMBL" id="KN549525">
    <property type="protein sequence ID" value="KHJ97074.1"/>
    <property type="molecule type" value="Genomic_DNA"/>
</dbReference>
<name>A0A0B1TIJ8_OESDE</name>
<sequence length="39" mass="4331">MNAYALLVCTILAMCITFGYAKPQCASGKCAKHMMRGFW</sequence>
<evidence type="ECO:0000313" key="2">
    <source>
        <dbReference type="EMBL" id="KHJ97074.1"/>
    </source>
</evidence>
<keyword evidence="3" id="KW-1185">Reference proteome</keyword>
<keyword evidence="1" id="KW-0732">Signal</keyword>
<organism evidence="2 3">
    <name type="scientific">Oesophagostomum dentatum</name>
    <name type="common">Nodular worm</name>
    <dbReference type="NCBI Taxonomy" id="61180"/>
    <lineage>
        <taxon>Eukaryota</taxon>
        <taxon>Metazoa</taxon>
        <taxon>Ecdysozoa</taxon>
        <taxon>Nematoda</taxon>
        <taxon>Chromadorea</taxon>
        <taxon>Rhabditida</taxon>
        <taxon>Rhabditina</taxon>
        <taxon>Rhabditomorpha</taxon>
        <taxon>Strongyloidea</taxon>
        <taxon>Strongylidae</taxon>
        <taxon>Oesophagostomum</taxon>
    </lineage>
</organism>
<evidence type="ECO:0000256" key="1">
    <source>
        <dbReference type="SAM" id="SignalP"/>
    </source>
</evidence>
<evidence type="ECO:0000313" key="3">
    <source>
        <dbReference type="Proteomes" id="UP000053660"/>
    </source>
</evidence>
<protein>
    <submittedName>
        <fullName evidence="2">Uncharacterized protein</fullName>
    </submittedName>
</protein>
<dbReference type="Proteomes" id="UP000053660">
    <property type="component" value="Unassembled WGS sequence"/>
</dbReference>
<gene>
    <name evidence="2" type="ORF">OESDEN_02950</name>
</gene>
<feature type="chain" id="PRO_5002066010" evidence="1">
    <location>
        <begin position="22"/>
        <end position="39"/>
    </location>
</feature>
<feature type="signal peptide" evidence="1">
    <location>
        <begin position="1"/>
        <end position="21"/>
    </location>
</feature>
<dbReference type="AlphaFoldDB" id="A0A0B1TIJ8"/>
<proteinExistence type="predicted"/>
<accession>A0A0B1TIJ8</accession>
<reference evidence="2 3" key="1">
    <citation type="submission" date="2014-03" db="EMBL/GenBank/DDBJ databases">
        <title>Draft genome of the hookworm Oesophagostomum dentatum.</title>
        <authorList>
            <person name="Mitreva M."/>
        </authorList>
    </citation>
    <scope>NUCLEOTIDE SEQUENCE [LARGE SCALE GENOMIC DNA]</scope>
    <source>
        <strain evidence="2 3">OD-Hann</strain>
    </source>
</reference>